<keyword evidence="1" id="KW-0808">Transferase</keyword>
<organism evidence="4 5">
    <name type="scientific">Actinomycetospora chibensis</name>
    <dbReference type="NCBI Taxonomy" id="663606"/>
    <lineage>
        <taxon>Bacteria</taxon>
        <taxon>Bacillati</taxon>
        <taxon>Actinomycetota</taxon>
        <taxon>Actinomycetes</taxon>
        <taxon>Pseudonocardiales</taxon>
        <taxon>Pseudonocardiaceae</taxon>
        <taxon>Actinomycetospora</taxon>
    </lineage>
</organism>
<evidence type="ECO:0000256" key="1">
    <source>
        <dbReference type="ARBA" id="ARBA00022527"/>
    </source>
</evidence>
<dbReference type="RefSeq" id="WP_274190847.1">
    <property type="nucleotide sequence ID" value="NZ_BAABHN010000039.1"/>
</dbReference>
<dbReference type="InterPro" id="IPR025847">
    <property type="entry name" value="MEDS_domain"/>
</dbReference>
<name>A0ABV9RKP2_9PSEU</name>
<evidence type="ECO:0000259" key="3">
    <source>
        <dbReference type="Pfam" id="PF14417"/>
    </source>
</evidence>
<gene>
    <name evidence="4" type="ORF">ACFPEL_17925</name>
</gene>
<reference evidence="5" key="1">
    <citation type="journal article" date="2019" name="Int. J. Syst. Evol. Microbiol.">
        <title>The Global Catalogue of Microorganisms (GCM) 10K type strain sequencing project: providing services to taxonomists for standard genome sequencing and annotation.</title>
        <authorList>
            <consortium name="The Broad Institute Genomics Platform"/>
            <consortium name="The Broad Institute Genome Sequencing Center for Infectious Disease"/>
            <person name="Wu L."/>
            <person name="Ma J."/>
        </authorList>
    </citation>
    <scope>NUCLEOTIDE SEQUENCE [LARGE SCALE GENOMIC DNA]</scope>
    <source>
        <strain evidence="5">CCUG 50347</strain>
    </source>
</reference>
<keyword evidence="1" id="KW-0723">Serine/threonine-protein kinase</keyword>
<dbReference type="Pfam" id="PF13581">
    <property type="entry name" value="HATPase_c_2"/>
    <property type="match status" value="1"/>
</dbReference>
<dbReference type="PANTHER" id="PTHR35526:SF3">
    <property type="entry name" value="ANTI-SIGMA-F FACTOR RSBW"/>
    <property type="match status" value="1"/>
</dbReference>
<feature type="domain" description="MEDS" evidence="3">
    <location>
        <begin position="19"/>
        <end position="161"/>
    </location>
</feature>
<dbReference type="CDD" id="cd16936">
    <property type="entry name" value="HATPase_RsbW-like"/>
    <property type="match status" value="1"/>
</dbReference>
<dbReference type="SUPFAM" id="SSF55874">
    <property type="entry name" value="ATPase domain of HSP90 chaperone/DNA topoisomerase II/histidine kinase"/>
    <property type="match status" value="1"/>
</dbReference>
<dbReference type="Proteomes" id="UP001595909">
    <property type="component" value="Unassembled WGS sequence"/>
</dbReference>
<dbReference type="Gene3D" id="3.30.565.10">
    <property type="entry name" value="Histidine kinase-like ATPase, C-terminal domain"/>
    <property type="match status" value="1"/>
</dbReference>
<evidence type="ECO:0000313" key="5">
    <source>
        <dbReference type="Proteomes" id="UP001595909"/>
    </source>
</evidence>
<dbReference type="InterPro" id="IPR050267">
    <property type="entry name" value="Anti-sigma-factor_SerPK"/>
</dbReference>
<dbReference type="EMBL" id="JBHSIM010000039">
    <property type="protein sequence ID" value="MFC4834300.1"/>
    <property type="molecule type" value="Genomic_DNA"/>
</dbReference>
<dbReference type="PANTHER" id="PTHR35526">
    <property type="entry name" value="ANTI-SIGMA-F FACTOR RSBW-RELATED"/>
    <property type="match status" value="1"/>
</dbReference>
<keyword evidence="1" id="KW-0418">Kinase</keyword>
<sequence length="324" mass="35422">MTVSEIRGRHRRDVASLEHAVFFYDGDEQFVRDVVGHVRGGLEADDAVVVALPERHLSLVHDALGDDARAVVLQDVRRLGLNPARLVPALQKFVEDRPGRRVRAVAEALWPDRPADERAAYLQHDALTNLAFADRPVSVLCPYDTRLLDADGLADARAVHPLVVEDGTPVANASFGDPLKLAEAVLGPLLDGPDESETLVFRPPHGPRAVRRAVAEHATQAGMTPDRVTDFCLAVHEVALNTVVHTDGPGILSLWHTDDRVVAEIQDSGYVDDPLVGRHPPGPSDGRGYGLYLTHHLCDLVRLHSTRDGGTTVRMTMYLDGLHR</sequence>
<evidence type="ECO:0000313" key="4">
    <source>
        <dbReference type="EMBL" id="MFC4834300.1"/>
    </source>
</evidence>
<accession>A0ABV9RKP2</accession>
<evidence type="ECO:0000259" key="2">
    <source>
        <dbReference type="Pfam" id="PF13581"/>
    </source>
</evidence>
<comment type="caution">
    <text evidence="4">The sequence shown here is derived from an EMBL/GenBank/DDBJ whole genome shotgun (WGS) entry which is preliminary data.</text>
</comment>
<dbReference type="NCBIfam" id="NF041045">
    <property type="entry name" value="RsbA_anti_sig"/>
    <property type="match status" value="1"/>
</dbReference>
<keyword evidence="5" id="KW-1185">Reference proteome</keyword>
<feature type="domain" description="Histidine kinase/HSP90-like ATPase" evidence="2">
    <location>
        <begin position="208"/>
        <end position="316"/>
    </location>
</feature>
<dbReference type="InterPro" id="IPR036890">
    <property type="entry name" value="HATPase_C_sf"/>
</dbReference>
<dbReference type="Pfam" id="PF14417">
    <property type="entry name" value="MEDS"/>
    <property type="match status" value="1"/>
</dbReference>
<dbReference type="InterPro" id="IPR003594">
    <property type="entry name" value="HATPase_dom"/>
</dbReference>
<protein>
    <submittedName>
        <fullName evidence="4">Anti-sigma factor RsbA family regulatory protein</fullName>
    </submittedName>
</protein>
<proteinExistence type="predicted"/>
<dbReference type="InterPro" id="IPR047718">
    <property type="entry name" value="RsbA-like_anti_sig"/>
</dbReference>